<organism evidence="1 2">
    <name type="scientific">Nitrosomonas cryotolerans ATCC 49181</name>
    <dbReference type="NCBI Taxonomy" id="1131553"/>
    <lineage>
        <taxon>Bacteria</taxon>
        <taxon>Pseudomonadati</taxon>
        <taxon>Pseudomonadota</taxon>
        <taxon>Betaproteobacteria</taxon>
        <taxon>Nitrosomonadales</taxon>
        <taxon>Nitrosomonadaceae</taxon>
        <taxon>Nitrosomonas</taxon>
    </lineage>
</organism>
<dbReference type="RefSeq" id="WP_028460818.1">
    <property type="nucleotide sequence ID" value="NZ_FSRO01000001.1"/>
</dbReference>
<proteinExistence type="predicted"/>
<dbReference type="EMBL" id="FSRO01000001">
    <property type="protein sequence ID" value="SIO42296.1"/>
    <property type="molecule type" value="Genomic_DNA"/>
</dbReference>
<accession>A0A1N6JDU3</accession>
<gene>
    <name evidence="1" type="ORF">SAMN02743940_2515</name>
</gene>
<protein>
    <recommendedName>
        <fullName evidence="3">DUF3108 domain-containing protein</fullName>
    </recommendedName>
</protein>
<keyword evidence="2" id="KW-1185">Reference proteome</keyword>
<evidence type="ECO:0008006" key="3">
    <source>
        <dbReference type="Google" id="ProtNLM"/>
    </source>
</evidence>
<sequence>MKFLSSVILLWGFCFPAIAVDLPSRVEISYLIKTDIGHGELNETLEIEQESGTYNYRISSEARPSGILKLIKPGSIVRDSKGVITKMGLQPHRFSDQRNEKLPSIAIFDWTNSLLTLQRKGKEDQAPLPSGTQDRLSLSYNFMFSPLTKNYIDTHETDGRSLTSARYTVDKEILKTPLGELETIVLTKQLEKDNQLDRKIWLATDYHMLPVRIIATEKNGFEFEQIVTKISYPCDY</sequence>
<reference evidence="1 2" key="1">
    <citation type="submission" date="2016-12" db="EMBL/GenBank/DDBJ databases">
        <authorList>
            <person name="Song W.-J."/>
            <person name="Kurnit D.M."/>
        </authorList>
    </citation>
    <scope>NUCLEOTIDE SEQUENCE [LARGE SCALE GENOMIC DNA]</scope>
    <source>
        <strain evidence="1 2">ATCC 49181</strain>
    </source>
</reference>
<dbReference type="AlphaFoldDB" id="A0A1N6JDU3"/>
<evidence type="ECO:0000313" key="1">
    <source>
        <dbReference type="EMBL" id="SIO42296.1"/>
    </source>
</evidence>
<dbReference type="InterPro" id="IPR021457">
    <property type="entry name" value="DUF3108"/>
</dbReference>
<dbReference type="Proteomes" id="UP000185062">
    <property type="component" value="Unassembled WGS sequence"/>
</dbReference>
<dbReference type="Pfam" id="PF11306">
    <property type="entry name" value="DUF3108"/>
    <property type="match status" value="1"/>
</dbReference>
<dbReference type="STRING" id="44575.SAMN05216419_100475"/>
<evidence type="ECO:0000313" key="2">
    <source>
        <dbReference type="Proteomes" id="UP000185062"/>
    </source>
</evidence>
<dbReference type="eggNOG" id="COG3170">
    <property type="taxonomic scope" value="Bacteria"/>
</dbReference>
<name>A0A1N6JDU3_9PROT</name>